<sequence length="131" mass="14164">MMATVGSDTAPPLRPHPSPPAPPLQRPSPLRPRPLAVTTPSHTGAASLPPLKPPRPDAPDGHRSPRPSPGLRFPYSDMMEPRRWRIPPPMTATPTRLATTWRSLKTRSSLGGSQAGGLTSFDHCIFCARLL</sequence>
<dbReference type="RefSeq" id="XP_044979002.1">
    <property type="nucleotide sequence ID" value="XM_045123067.1"/>
</dbReference>
<feature type="region of interest" description="Disordered" evidence="1">
    <location>
        <begin position="1"/>
        <end position="96"/>
    </location>
</feature>
<evidence type="ECO:0000313" key="2">
    <source>
        <dbReference type="EMBL" id="BAJ85575.1"/>
    </source>
</evidence>
<organism evidence="2">
    <name type="scientific">Hordeum vulgare subsp. vulgare</name>
    <name type="common">Domesticated barley</name>
    <dbReference type="NCBI Taxonomy" id="112509"/>
    <lineage>
        <taxon>Eukaryota</taxon>
        <taxon>Viridiplantae</taxon>
        <taxon>Streptophyta</taxon>
        <taxon>Embryophyta</taxon>
        <taxon>Tracheophyta</taxon>
        <taxon>Spermatophyta</taxon>
        <taxon>Magnoliopsida</taxon>
        <taxon>Liliopsida</taxon>
        <taxon>Poales</taxon>
        <taxon>Poaceae</taxon>
        <taxon>BOP clade</taxon>
        <taxon>Pooideae</taxon>
        <taxon>Triticodae</taxon>
        <taxon>Triticeae</taxon>
        <taxon>Hordeinae</taxon>
        <taxon>Hordeum</taxon>
    </lineage>
</organism>
<dbReference type="AlphaFoldDB" id="F2CRV4"/>
<proteinExistence type="evidence at transcript level"/>
<feature type="compositionally biased region" description="Pro residues" evidence="1">
    <location>
        <begin position="12"/>
        <end position="32"/>
    </location>
</feature>
<dbReference type="GeneID" id="123446487"/>
<reference evidence="2" key="1">
    <citation type="journal article" date="2011" name="Plant Physiol.">
        <title>Comprehensive sequence analysis of 24,783 barley full-length cDNAs derived from 12 clone libraries.</title>
        <authorList>
            <person name="Matsumoto T."/>
            <person name="Tanaka T."/>
            <person name="Sakai H."/>
            <person name="Amano N."/>
            <person name="Kanamori H."/>
            <person name="Kurita K."/>
            <person name="Kikuta A."/>
            <person name="Kamiya K."/>
            <person name="Yamamoto M."/>
            <person name="Ikawa H."/>
            <person name="Fujii N."/>
            <person name="Hori K."/>
            <person name="Itoh T."/>
            <person name="Sato K."/>
        </authorList>
    </citation>
    <scope>NUCLEOTIDE SEQUENCE</scope>
</reference>
<evidence type="ECO:0000256" key="1">
    <source>
        <dbReference type="SAM" id="MobiDB-lite"/>
    </source>
</evidence>
<feature type="compositionally biased region" description="Basic and acidic residues" evidence="1">
    <location>
        <begin position="54"/>
        <end position="63"/>
    </location>
</feature>
<dbReference type="EMBL" id="AK354356">
    <property type="protein sequence ID" value="BAJ85575.1"/>
    <property type="molecule type" value="mRNA"/>
</dbReference>
<accession>F2CRV4</accession>
<protein>
    <submittedName>
        <fullName evidence="2">Predicted protein</fullName>
    </submittedName>
</protein>
<name>F2CRV4_HORVV</name>
<dbReference type="KEGG" id="hvg:123446487"/>